<proteinExistence type="predicted"/>
<comment type="caution">
    <text evidence="1">The sequence shown here is derived from an EMBL/GenBank/DDBJ whole genome shotgun (WGS) entry which is preliminary data.</text>
</comment>
<dbReference type="InterPro" id="IPR029063">
    <property type="entry name" value="SAM-dependent_MTases_sf"/>
</dbReference>
<dbReference type="Gene3D" id="3.40.50.150">
    <property type="entry name" value="Vaccinia Virus protein VP39"/>
    <property type="match status" value="1"/>
</dbReference>
<sequence>MTLGVCRIWASELAIVYPHAHIVGLDMSDQQYPPAWTHPANLSFDMYNVLEPPPDKFRGIFDIVHVRLIAGGMRSEADFERAIGHLGELLKPGGYLQWQDVVLPGWQMIDQSLVVDMNDRALPQFAKTFDRALGGIIEKRMTFQLDELARKEGNFREVESVMPAVVPRLLKYETDFAAKSFEETLNGSKAMLMATGGMTEEKGKLFDESQRLLAEYMGGGGLISYKTVVVVGRKVCAQQD</sequence>
<dbReference type="SUPFAM" id="SSF53335">
    <property type="entry name" value="S-adenosyl-L-methionine-dependent methyltransferases"/>
    <property type="match status" value="1"/>
</dbReference>
<dbReference type="Proteomes" id="UP001345827">
    <property type="component" value="Unassembled WGS sequence"/>
</dbReference>
<dbReference type="EMBL" id="JAXLQG010000018">
    <property type="protein sequence ID" value="KAK5530916.1"/>
    <property type="molecule type" value="Genomic_DNA"/>
</dbReference>
<evidence type="ECO:0000313" key="1">
    <source>
        <dbReference type="EMBL" id="KAK5530916.1"/>
    </source>
</evidence>
<reference evidence="1 2" key="1">
    <citation type="submission" date="2023-06" db="EMBL/GenBank/DDBJ databases">
        <title>Black Yeasts Isolated from many extreme environments.</title>
        <authorList>
            <person name="Coleine C."/>
            <person name="Stajich J.E."/>
            <person name="Selbmann L."/>
        </authorList>
    </citation>
    <scope>NUCLEOTIDE SEQUENCE [LARGE SCALE GENOMIC DNA]</scope>
    <source>
        <strain evidence="1 2">CCFEE 5887</strain>
    </source>
</reference>
<accession>A0AAV9Q167</accession>
<evidence type="ECO:0008006" key="3">
    <source>
        <dbReference type="Google" id="ProtNLM"/>
    </source>
</evidence>
<protein>
    <recommendedName>
        <fullName evidence="3">Methyltransferase domain-containing protein</fullName>
    </recommendedName>
</protein>
<gene>
    <name evidence="1" type="ORF">LTR25_008773</name>
</gene>
<name>A0AAV9Q167_9PEZI</name>
<keyword evidence="2" id="KW-1185">Reference proteome</keyword>
<dbReference type="AlphaFoldDB" id="A0AAV9Q167"/>
<organism evidence="1 2">
    <name type="scientific">Vermiconidia calcicola</name>
    <dbReference type="NCBI Taxonomy" id="1690605"/>
    <lineage>
        <taxon>Eukaryota</taxon>
        <taxon>Fungi</taxon>
        <taxon>Dikarya</taxon>
        <taxon>Ascomycota</taxon>
        <taxon>Pezizomycotina</taxon>
        <taxon>Dothideomycetes</taxon>
        <taxon>Dothideomycetidae</taxon>
        <taxon>Mycosphaerellales</taxon>
        <taxon>Extremaceae</taxon>
        <taxon>Vermiconidia</taxon>
    </lineage>
</organism>
<evidence type="ECO:0000313" key="2">
    <source>
        <dbReference type="Proteomes" id="UP001345827"/>
    </source>
</evidence>